<sequence length="523" mass="59728">MSDAITNKLEHAYDELTYPSAAFRFSSPLRLEACATLLGLSPANTKKARVLEIGCSYGGNLIPFAIANPEAKVLGIDLSNEHIQKGKAIVADMGIKNLELMRKDITSLSPDDVKGYEKFDYIIVHGVFSWVPANVRDAILNIIKEFLAPHGVAYVSYNVYPGWKIKDILRQIMFQAASGANNQIEQVKKAKEALEVYKKFLIDCKNETIPADQLIYFINSTLLKSESYIAHEFLDPINQPFYFREFADMLEKRQLSYLCESNLDDIFAPGLDNEGAMSFMQENMPHRYDQEQFMDFFSNKTFRASLILHKEAYDSVHGREIGPNDFAKLNIVADFKLYDGKWVSKDYTAVKDKTAWLSDVFSRIYPQSASLPQILELLESEKKLSAYTALIDIVGLKDTNFAVREFESISYEVGKTRLKPEYAKYIKHFLHSSDNLISFANCFNENMKFSKADCYLALKFDGVNTLAQIVDEYLKFIKKNDVKIVSKDNKELKGEKLKKHARLAVAQLEFMLKEAYFLEEYIS</sequence>
<dbReference type="RefSeq" id="WP_230057244.1">
    <property type="nucleotide sequence ID" value="NZ_CAJHOE010000004.1"/>
</dbReference>
<proteinExistence type="predicted"/>
<dbReference type="Gene3D" id="3.40.50.150">
    <property type="entry name" value="Vaccinia Virus protein VP39"/>
    <property type="match status" value="1"/>
</dbReference>
<evidence type="ECO:0008006" key="5">
    <source>
        <dbReference type="Google" id="ProtNLM"/>
    </source>
</evidence>
<feature type="domain" description="Methyltransferase" evidence="2">
    <location>
        <begin position="45"/>
        <end position="165"/>
    </location>
</feature>
<keyword evidence="4" id="KW-1185">Reference proteome</keyword>
<name>A0ABN7K8F1_9BACT</name>
<dbReference type="SUPFAM" id="SSF53335">
    <property type="entry name" value="S-adenosyl-L-methionine-dependent methyltransferases"/>
    <property type="match status" value="1"/>
</dbReference>
<evidence type="ECO:0000259" key="2">
    <source>
        <dbReference type="Pfam" id="PF13847"/>
    </source>
</evidence>
<dbReference type="EMBL" id="CAJHOE010000004">
    <property type="protein sequence ID" value="CAD7288751.1"/>
    <property type="molecule type" value="Genomic_DNA"/>
</dbReference>
<protein>
    <recommendedName>
        <fullName evidence="5">SAM-dependent methyltransferase</fullName>
    </recommendedName>
</protein>
<dbReference type="InterPro" id="IPR018773">
    <property type="entry name" value="MeTrfase_reg_dom_prd"/>
</dbReference>
<dbReference type="InterPro" id="IPR029063">
    <property type="entry name" value="SAM-dependent_MTases_sf"/>
</dbReference>
<evidence type="ECO:0000313" key="4">
    <source>
        <dbReference type="Proteomes" id="UP000789359"/>
    </source>
</evidence>
<dbReference type="InterPro" id="IPR050723">
    <property type="entry name" value="CFA/CMAS"/>
</dbReference>
<feature type="domain" description="Methyltransferase regulatory" evidence="1">
    <location>
        <begin position="226"/>
        <end position="309"/>
    </location>
</feature>
<dbReference type="Pfam" id="PF13847">
    <property type="entry name" value="Methyltransf_31"/>
    <property type="match status" value="1"/>
</dbReference>
<dbReference type="Pfam" id="PF10119">
    <property type="entry name" value="MethyTransf_Reg"/>
    <property type="match status" value="1"/>
</dbReference>
<dbReference type="CDD" id="cd02440">
    <property type="entry name" value="AdoMet_MTases"/>
    <property type="match status" value="1"/>
</dbReference>
<evidence type="ECO:0000259" key="1">
    <source>
        <dbReference type="Pfam" id="PF10119"/>
    </source>
</evidence>
<dbReference type="InterPro" id="IPR025714">
    <property type="entry name" value="Methyltranfer_dom"/>
</dbReference>
<comment type="caution">
    <text evidence="3">The sequence shown here is derived from an EMBL/GenBank/DDBJ whole genome shotgun (WGS) entry which is preliminary data.</text>
</comment>
<gene>
    <name evidence="3" type="ORF">LMG8286_01502</name>
</gene>
<dbReference type="Proteomes" id="UP000789359">
    <property type="component" value="Unassembled WGS sequence"/>
</dbReference>
<dbReference type="PANTHER" id="PTHR43667:SF2">
    <property type="entry name" value="FATTY ACID C-METHYL TRANSFERASE"/>
    <property type="match status" value="1"/>
</dbReference>
<reference evidence="3 4" key="1">
    <citation type="submission" date="2020-11" db="EMBL/GenBank/DDBJ databases">
        <authorList>
            <person name="Peeters C."/>
        </authorList>
    </citation>
    <scope>NUCLEOTIDE SEQUENCE [LARGE SCALE GENOMIC DNA]</scope>
    <source>
        <strain evidence="3 4">LMG 8286</strain>
    </source>
</reference>
<accession>A0ABN7K8F1</accession>
<evidence type="ECO:0000313" key="3">
    <source>
        <dbReference type="EMBL" id="CAD7288751.1"/>
    </source>
</evidence>
<dbReference type="PANTHER" id="PTHR43667">
    <property type="entry name" value="CYCLOPROPANE-FATTY-ACYL-PHOSPHOLIPID SYNTHASE"/>
    <property type="match status" value="1"/>
</dbReference>
<organism evidence="3 4">
    <name type="scientific">Campylobacter suis</name>
    <dbReference type="NCBI Taxonomy" id="2790657"/>
    <lineage>
        <taxon>Bacteria</taxon>
        <taxon>Pseudomonadati</taxon>
        <taxon>Campylobacterota</taxon>
        <taxon>Epsilonproteobacteria</taxon>
        <taxon>Campylobacterales</taxon>
        <taxon>Campylobacteraceae</taxon>
        <taxon>Campylobacter</taxon>
    </lineage>
</organism>